<dbReference type="WBParaSite" id="HPLM_0000954601-mRNA-1">
    <property type="protein sequence ID" value="HPLM_0000954601-mRNA-1"/>
    <property type="gene ID" value="HPLM_0000954601"/>
</dbReference>
<evidence type="ECO:0000313" key="3">
    <source>
        <dbReference type="Proteomes" id="UP000268014"/>
    </source>
</evidence>
<dbReference type="AlphaFoldDB" id="A0A0N4WFN6"/>
<feature type="compositionally biased region" description="Acidic residues" evidence="1">
    <location>
        <begin position="258"/>
        <end position="288"/>
    </location>
</feature>
<dbReference type="GO" id="GO:0042393">
    <property type="term" value="F:histone binding"/>
    <property type="evidence" value="ECO:0007669"/>
    <property type="project" value="InterPro"/>
</dbReference>
<keyword evidence="3" id="KW-1185">Reference proteome</keyword>
<dbReference type="Proteomes" id="UP000268014">
    <property type="component" value="Unassembled WGS sequence"/>
</dbReference>
<dbReference type="Gene3D" id="1.20.58.2170">
    <property type="match status" value="1"/>
</dbReference>
<reference evidence="4" key="1">
    <citation type="submission" date="2017-02" db="UniProtKB">
        <authorList>
            <consortium name="WormBaseParasite"/>
        </authorList>
    </citation>
    <scope>IDENTIFICATION</scope>
</reference>
<dbReference type="EMBL" id="UZAF01017086">
    <property type="protein sequence ID" value="VDO37775.1"/>
    <property type="molecule type" value="Genomic_DNA"/>
</dbReference>
<proteinExistence type="predicted"/>
<feature type="region of interest" description="Disordered" evidence="1">
    <location>
        <begin position="1"/>
        <end position="28"/>
    </location>
</feature>
<name>A0A0N4WFN6_HAEPC</name>
<protein>
    <submittedName>
        <fullName evidence="4">Caprin-1_dimer domain-containing protein</fullName>
    </submittedName>
</protein>
<feature type="region of interest" description="Disordered" evidence="1">
    <location>
        <begin position="241"/>
        <end position="288"/>
    </location>
</feature>
<sequence>MENLPSTSETQSTETQSTSKKPLSHSKIRQLIDTREKIIKQLEKLEQREVSLNPEDEAKEQFYFNKERDLKKFLISIEKKLHDNGVLEDVDEDLEAFYSNKSSYQVAVAETGNELLNHKLTRLFNEKLKKNGTTTTLSFEELNEVMKEVRAEQGDSSDIPDPERESGAFLDLLEHVALVVARAHQNFVSSQFLDRLELFVPKSERSSCIAPPELDAEMRKFLSDSASQRGVPDEIFHMEMQAAGRWEREHPEQVAPGDEIDITSENGDDEDEREELEDDVEDEESLKV</sequence>
<organism evidence="4">
    <name type="scientific">Haemonchus placei</name>
    <name type="common">Barber's pole worm</name>
    <dbReference type="NCBI Taxonomy" id="6290"/>
    <lineage>
        <taxon>Eukaryota</taxon>
        <taxon>Metazoa</taxon>
        <taxon>Ecdysozoa</taxon>
        <taxon>Nematoda</taxon>
        <taxon>Chromadorea</taxon>
        <taxon>Rhabditida</taxon>
        <taxon>Rhabditina</taxon>
        <taxon>Rhabditomorpha</taxon>
        <taxon>Strongyloidea</taxon>
        <taxon>Trichostrongylidae</taxon>
        <taxon>Haemonchus</taxon>
    </lineage>
</organism>
<evidence type="ECO:0000313" key="2">
    <source>
        <dbReference type="EMBL" id="VDO37775.1"/>
    </source>
</evidence>
<dbReference type="OrthoDB" id="5849796at2759"/>
<reference evidence="2 3" key="2">
    <citation type="submission" date="2018-11" db="EMBL/GenBank/DDBJ databases">
        <authorList>
            <consortium name="Pathogen Informatics"/>
        </authorList>
    </citation>
    <scope>NUCLEOTIDE SEQUENCE [LARGE SCALE GENOMIC DNA]</scope>
    <source>
        <strain evidence="2 3">MHpl1</strain>
    </source>
</reference>
<dbReference type="OMA" id="GRWEREH"/>
<dbReference type="InterPro" id="IPR046426">
    <property type="entry name" value="DAXX_histone-bd_sf"/>
</dbReference>
<evidence type="ECO:0000256" key="1">
    <source>
        <dbReference type="SAM" id="MobiDB-lite"/>
    </source>
</evidence>
<gene>
    <name evidence="2" type="ORF">HPLM_LOCUS9538</name>
</gene>
<accession>A0A0N4WFN6</accession>
<evidence type="ECO:0000313" key="4">
    <source>
        <dbReference type="WBParaSite" id="HPLM_0000954601-mRNA-1"/>
    </source>
</evidence>
<feature type="compositionally biased region" description="Low complexity" evidence="1">
    <location>
        <begin position="1"/>
        <end position="19"/>
    </location>
</feature>